<dbReference type="InterPro" id="IPR002818">
    <property type="entry name" value="DJ-1/PfpI"/>
</dbReference>
<evidence type="ECO:0000313" key="2">
    <source>
        <dbReference type="EMBL" id="HGU16255.1"/>
    </source>
</evidence>
<dbReference type="PANTHER" id="PTHR48094">
    <property type="entry name" value="PROTEIN/NUCLEIC ACID DEGLYCASE DJ-1-RELATED"/>
    <property type="match status" value="1"/>
</dbReference>
<organism evidence="2">
    <name type="scientific">Thermodesulfobacterium geofontis</name>
    <dbReference type="NCBI Taxonomy" id="1295609"/>
    <lineage>
        <taxon>Bacteria</taxon>
        <taxon>Pseudomonadati</taxon>
        <taxon>Thermodesulfobacteriota</taxon>
        <taxon>Thermodesulfobacteria</taxon>
        <taxon>Thermodesulfobacteriales</taxon>
        <taxon>Thermodesulfobacteriaceae</taxon>
        <taxon>Thermodesulfobacterium</taxon>
    </lineage>
</organism>
<dbReference type="InterPro" id="IPR050325">
    <property type="entry name" value="Prot/Nucl_acid_deglycase"/>
</dbReference>
<accession>A0A7V4N495</accession>
<name>A0A7V4N495_9BACT</name>
<proteinExistence type="predicted"/>
<reference evidence="2" key="1">
    <citation type="journal article" date="2020" name="mSystems">
        <title>Genome- and Community-Level Interaction Insights into Carbon Utilization and Element Cycling Functions of Hydrothermarchaeota in Hydrothermal Sediment.</title>
        <authorList>
            <person name="Zhou Z."/>
            <person name="Liu Y."/>
            <person name="Xu W."/>
            <person name="Pan J."/>
            <person name="Luo Z.H."/>
            <person name="Li M."/>
        </authorList>
    </citation>
    <scope>NUCLEOTIDE SEQUENCE [LARGE SCALE GENOMIC DNA]</scope>
    <source>
        <strain evidence="2">SpSt-711</strain>
    </source>
</reference>
<dbReference type="InterPro" id="IPR029062">
    <property type="entry name" value="Class_I_gatase-like"/>
</dbReference>
<gene>
    <name evidence="2" type="ORF">ENU91_06370</name>
</gene>
<dbReference type="GO" id="GO:0005737">
    <property type="term" value="C:cytoplasm"/>
    <property type="evidence" value="ECO:0007669"/>
    <property type="project" value="TreeGrafter"/>
</dbReference>
<dbReference type="PANTHER" id="PTHR48094:SF12">
    <property type="entry name" value="PARKINSON DISEASE PROTEIN 7 HOMOLOG"/>
    <property type="match status" value="1"/>
</dbReference>
<dbReference type="EMBL" id="DTEI01000112">
    <property type="protein sequence ID" value="HGU16255.1"/>
    <property type="molecule type" value="Genomic_DNA"/>
</dbReference>
<dbReference type="SUPFAM" id="SSF52317">
    <property type="entry name" value="Class I glutamine amidotransferase-like"/>
    <property type="match status" value="1"/>
</dbReference>
<dbReference type="AlphaFoldDB" id="A0A7V4N495"/>
<dbReference type="Pfam" id="PF01965">
    <property type="entry name" value="DJ-1_PfpI"/>
    <property type="match status" value="1"/>
</dbReference>
<dbReference type="CDD" id="cd03135">
    <property type="entry name" value="GATase1_DJ-1"/>
    <property type="match status" value="1"/>
</dbReference>
<dbReference type="Gene3D" id="3.40.50.880">
    <property type="match status" value="1"/>
</dbReference>
<feature type="domain" description="DJ-1/PfpI" evidence="1">
    <location>
        <begin position="28"/>
        <end position="191"/>
    </location>
</feature>
<protein>
    <submittedName>
        <fullName evidence="2">DJ-1/PfpI family protein</fullName>
    </submittedName>
</protein>
<evidence type="ECO:0000259" key="1">
    <source>
        <dbReference type="Pfam" id="PF01965"/>
    </source>
</evidence>
<comment type="caution">
    <text evidence="2">The sequence shown here is derived from an EMBL/GenBank/DDBJ whole genome shotgun (WGS) entry which is preliminary data.</text>
</comment>
<sequence>MERIYKIFLGIILIILISFSVSLSKSNKKILMIIAHQNFRDEELLIPKKLFENEGYSVVIASTSLKSAKGMLGAVVTPQILIDQVKVDEYEAIVFVGGVGAQEYFNHPIAHKIAKEAVNKGKILAAICIAPRILAEAGVLKGKKATVWASEGKILEEKGANYTGKSVEVDGNIVTGSGPQAAEEFAKSIIKLLKAKK</sequence>